<organism evidence="2 3">
    <name type="scientific">Alternaria alternata</name>
    <name type="common">Alternaria rot fungus</name>
    <name type="synonym">Torula alternata</name>
    <dbReference type="NCBI Taxonomy" id="5599"/>
    <lineage>
        <taxon>Eukaryota</taxon>
        <taxon>Fungi</taxon>
        <taxon>Dikarya</taxon>
        <taxon>Ascomycota</taxon>
        <taxon>Pezizomycotina</taxon>
        <taxon>Dothideomycetes</taxon>
        <taxon>Pleosporomycetidae</taxon>
        <taxon>Pleosporales</taxon>
        <taxon>Pleosporineae</taxon>
        <taxon>Pleosporaceae</taxon>
        <taxon>Alternaria</taxon>
        <taxon>Alternaria sect. Alternaria</taxon>
        <taxon>Alternaria alternata complex</taxon>
    </lineage>
</organism>
<dbReference type="GeneID" id="29113096"/>
<evidence type="ECO:0000313" key="3">
    <source>
        <dbReference type="Proteomes" id="UP000077248"/>
    </source>
</evidence>
<dbReference type="KEGG" id="aalt:CC77DRAFT_1047714"/>
<dbReference type="PANTHER" id="PTHR43328">
    <property type="entry name" value="ACETYLTRANSFERASE-RELATED"/>
    <property type="match status" value="1"/>
</dbReference>
<dbReference type="PANTHER" id="PTHR43328:SF1">
    <property type="entry name" value="N-ACETYLTRANSFERASE DOMAIN-CONTAINING PROTEIN"/>
    <property type="match status" value="1"/>
</dbReference>
<dbReference type="GO" id="GO:0016747">
    <property type="term" value="F:acyltransferase activity, transferring groups other than amino-acyl groups"/>
    <property type="evidence" value="ECO:0007669"/>
    <property type="project" value="InterPro"/>
</dbReference>
<reference evidence="2 3" key="1">
    <citation type="submission" date="2016-05" db="EMBL/GenBank/DDBJ databases">
        <title>Comparative analysis of secretome profiles of manganese(II)-oxidizing ascomycete fungi.</title>
        <authorList>
            <consortium name="DOE Joint Genome Institute"/>
            <person name="Zeiner C.A."/>
            <person name="Purvine S.O."/>
            <person name="Zink E.M."/>
            <person name="Wu S."/>
            <person name="Pasa-Tolic L."/>
            <person name="Chaput D.L."/>
            <person name="Haridas S."/>
            <person name="Grigoriev I.V."/>
            <person name="Santelli C.M."/>
            <person name="Hansel C.M."/>
        </authorList>
    </citation>
    <scope>NUCLEOTIDE SEQUENCE [LARGE SCALE GENOMIC DNA]</scope>
    <source>
        <strain evidence="2 3">SRC1lrK2f</strain>
    </source>
</reference>
<dbReference type="SUPFAM" id="SSF55729">
    <property type="entry name" value="Acyl-CoA N-acyltransferases (Nat)"/>
    <property type="match status" value="1"/>
</dbReference>
<dbReference type="Proteomes" id="UP000077248">
    <property type="component" value="Unassembled WGS sequence"/>
</dbReference>
<dbReference type="InterPro" id="IPR000182">
    <property type="entry name" value="GNAT_dom"/>
</dbReference>
<evidence type="ECO:0000259" key="1">
    <source>
        <dbReference type="PROSITE" id="PS51186"/>
    </source>
</evidence>
<feature type="domain" description="N-acetyltransferase" evidence="1">
    <location>
        <begin position="24"/>
        <end position="197"/>
    </location>
</feature>
<dbReference type="RefSeq" id="XP_018389355.1">
    <property type="nucleotide sequence ID" value="XM_018527502.1"/>
</dbReference>
<keyword evidence="2" id="KW-0012">Acyltransferase</keyword>
<sequence length="207" mass="23206">MAGQSTPTQTSASVPSPIVTTTRLIIRPMHLEDAPNTSLHANDPLIAQYMRNTFPNPYTRSSAEQWINMNLVLPYQHHFVICERSSPDVAIGGIGLKLGMDVYAHTAEVGFWIGKSFWGKGYMTEALEAFTTWSFESYENNGQRLTKLYAGVFSGNVGSMRCFEKNGYALEGVLKGHIVKNGEVKDEHMFGMTKSNWERRMNESTKT</sequence>
<dbReference type="Pfam" id="PF13302">
    <property type="entry name" value="Acetyltransf_3"/>
    <property type="match status" value="1"/>
</dbReference>
<dbReference type="AlphaFoldDB" id="A0A177DW62"/>
<accession>A0A177DW62</accession>
<keyword evidence="2" id="KW-0808">Transferase</keyword>
<dbReference type="Gene3D" id="3.40.630.30">
    <property type="match status" value="1"/>
</dbReference>
<dbReference type="OMA" id="YRTWELG"/>
<proteinExistence type="predicted"/>
<dbReference type="PROSITE" id="PS51186">
    <property type="entry name" value="GNAT"/>
    <property type="match status" value="1"/>
</dbReference>
<dbReference type="InterPro" id="IPR016181">
    <property type="entry name" value="Acyl_CoA_acyltransferase"/>
</dbReference>
<gene>
    <name evidence="2" type="ORF">CC77DRAFT_1047714</name>
</gene>
<name>A0A177DW62_ALTAL</name>
<evidence type="ECO:0000313" key="2">
    <source>
        <dbReference type="EMBL" id="OAG23934.1"/>
    </source>
</evidence>
<protein>
    <submittedName>
        <fullName evidence="2">Acyl-CoA N-acyltransferase</fullName>
    </submittedName>
</protein>
<keyword evidence="3" id="KW-1185">Reference proteome</keyword>
<dbReference type="VEuPathDB" id="FungiDB:CC77DRAFT_1047714"/>
<dbReference type="EMBL" id="KV441472">
    <property type="protein sequence ID" value="OAG23934.1"/>
    <property type="molecule type" value="Genomic_DNA"/>
</dbReference>